<dbReference type="EMBL" id="JACIIU010000001">
    <property type="protein sequence ID" value="MBB6260012.1"/>
    <property type="molecule type" value="Genomic_DNA"/>
</dbReference>
<accession>A0A841LTY1</accession>
<sequence length="343" mass="36865">MPDNFDSEPFFKFPVLVGDIGGTHARFAILVDAHAEPREFPVVNTADYASIDEAIQSAVLNHTSLQPRSAVLAVAGPVDGDEIELTNCPWVVRPKQLIATMTFEDVTILNDFEAQALAAVSLDSDHLEQIGGKPGEIKATRVVLGPGTGLGVAGLLRSHRAWIPVPGEGGHIDLGPRTKRDYEIFPHVETIEGRIAAEQILCGRGLCNLYKAVCTADNIQPVLNTPADITAAALNESNVQAVETLELFSAYLGRIAGDLALIFMAHGGVYLSGGISHKIAAILKKGAFRANFEDKAPHTHIMRDIPVHVITYPLAALNGLSAFARSPARFQVATEGRRWISTE</sequence>
<dbReference type="NCBIfam" id="NF001417">
    <property type="entry name" value="PRK00292.1-4"/>
    <property type="match status" value="1"/>
</dbReference>
<reference evidence="5 6" key="1">
    <citation type="submission" date="2020-08" db="EMBL/GenBank/DDBJ databases">
        <title>Genomic Encyclopedia of Type Strains, Phase IV (KMG-IV): sequencing the most valuable type-strain genomes for metagenomic binning, comparative biology and taxonomic classification.</title>
        <authorList>
            <person name="Goeker M."/>
        </authorList>
    </citation>
    <scope>NUCLEOTIDE SEQUENCE [LARGE SCALE GENOMIC DNA]</scope>
    <source>
        <strain evidence="5 6">DSM 22336</strain>
    </source>
</reference>
<dbReference type="HAMAP" id="MF_00524">
    <property type="entry name" value="Glucokinase"/>
    <property type="match status" value="1"/>
</dbReference>
<keyword evidence="2 3" id="KW-0418">Kinase</keyword>
<dbReference type="GO" id="GO:0006096">
    <property type="term" value="P:glycolytic process"/>
    <property type="evidence" value="ECO:0007669"/>
    <property type="project" value="UniProtKB-UniRule"/>
</dbReference>
<dbReference type="GO" id="GO:0005536">
    <property type="term" value="F:D-glucose binding"/>
    <property type="evidence" value="ECO:0007669"/>
    <property type="project" value="InterPro"/>
</dbReference>
<comment type="subcellular location">
    <subcellularLocation>
        <location evidence="3">Cytoplasm</location>
    </subcellularLocation>
</comment>
<dbReference type="PANTHER" id="PTHR47690:SF1">
    <property type="entry name" value="GLUCOKINASE"/>
    <property type="match status" value="1"/>
</dbReference>
<dbReference type="Pfam" id="PF02685">
    <property type="entry name" value="Glucokinase"/>
    <property type="match status" value="1"/>
</dbReference>
<dbReference type="PANTHER" id="PTHR47690">
    <property type="entry name" value="GLUCOKINASE"/>
    <property type="match status" value="1"/>
</dbReference>
<dbReference type="Gene3D" id="3.30.420.40">
    <property type="match status" value="1"/>
</dbReference>
<keyword evidence="6" id="KW-1185">Reference proteome</keyword>
<dbReference type="RefSeq" id="WP_184219518.1">
    <property type="nucleotide sequence ID" value="NZ_JACIIU010000001.1"/>
</dbReference>
<evidence type="ECO:0000313" key="6">
    <source>
        <dbReference type="Proteomes" id="UP000555393"/>
    </source>
</evidence>
<keyword evidence="3" id="KW-0067">ATP-binding</keyword>
<dbReference type="GO" id="GO:0004340">
    <property type="term" value="F:glucokinase activity"/>
    <property type="evidence" value="ECO:0007669"/>
    <property type="project" value="UniProtKB-UniRule"/>
</dbReference>
<proteinExistence type="inferred from homology"/>
<organism evidence="5 6">
    <name type="scientific">Paenochrobactrum gallinarii</name>
    <dbReference type="NCBI Taxonomy" id="643673"/>
    <lineage>
        <taxon>Bacteria</taxon>
        <taxon>Pseudomonadati</taxon>
        <taxon>Pseudomonadota</taxon>
        <taxon>Alphaproteobacteria</taxon>
        <taxon>Hyphomicrobiales</taxon>
        <taxon>Brucellaceae</taxon>
        <taxon>Paenochrobactrum</taxon>
    </lineage>
</organism>
<keyword evidence="3" id="KW-0547">Nucleotide-binding</keyword>
<keyword evidence="1 3" id="KW-0808">Transferase</keyword>
<dbReference type="InterPro" id="IPR043129">
    <property type="entry name" value="ATPase_NBD"/>
</dbReference>
<dbReference type="CDD" id="cd24008">
    <property type="entry name" value="ASKHA_NBD_GLK"/>
    <property type="match status" value="1"/>
</dbReference>
<evidence type="ECO:0000313" key="5">
    <source>
        <dbReference type="EMBL" id="MBB6260012.1"/>
    </source>
</evidence>
<comment type="caution">
    <text evidence="5">The sequence shown here is derived from an EMBL/GenBank/DDBJ whole genome shotgun (WGS) entry which is preliminary data.</text>
</comment>
<dbReference type="GO" id="GO:0005524">
    <property type="term" value="F:ATP binding"/>
    <property type="evidence" value="ECO:0007669"/>
    <property type="project" value="UniProtKB-UniRule"/>
</dbReference>
<dbReference type="EC" id="2.7.1.2" evidence="3"/>
<protein>
    <recommendedName>
        <fullName evidence="3">Glucokinase</fullName>
        <ecNumber evidence="3">2.7.1.2</ecNumber>
    </recommendedName>
    <alternativeName>
        <fullName evidence="3">Glucose kinase</fullName>
    </alternativeName>
</protein>
<dbReference type="Proteomes" id="UP000555393">
    <property type="component" value="Unassembled WGS sequence"/>
</dbReference>
<comment type="similarity">
    <text evidence="3 4">Belongs to the bacterial glucokinase family.</text>
</comment>
<dbReference type="Gene3D" id="3.40.367.20">
    <property type="match status" value="1"/>
</dbReference>
<comment type="catalytic activity">
    <reaction evidence="3">
        <text>D-glucose + ATP = D-glucose 6-phosphate + ADP + H(+)</text>
        <dbReference type="Rhea" id="RHEA:17825"/>
        <dbReference type="ChEBI" id="CHEBI:4167"/>
        <dbReference type="ChEBI" id="CHEBI:15378"/>
        <dbReference type="ChEBI" id="CHEBI:30616"/>
        <dbReference type="ChEBI" id="CHEBI:61548"/>
        <dbReference type="ChEBI" id="CHEBI:456216"/>
        <dbReference type="EC" id="2.7.1.2"/>
    </reaction>
</comment>
<dbReference type="InterPro" id="IPR050201">
    <property type="entry name" value="Bacterial_glucokinase"/>
</dbReference>
<keyword evidence="3" id="KW-0963">Cytoplasm</keyword>
<dbReference type="GO" id="GO:0005829">
    <property type="term" value="C:cytosol"/>
    <property type="evidence" value="ECO:0007669"/>
    <property type="project" value="TreeGrafter"/>
</dbReference>
<dbReference type="AlphaFoldDB" id="A0A841LTY1"/>
<keyword evidence="3" id="KW-0324">Glycolysis</keyword>
<name>A0A841LTY1_9HYPH</name>
<evidence type="ECO:0000256" key="3">
    <source>
        <dbReference type="HAMAP-Rule" id="MF_00524"/>
    </source>
</evidence>
<evidence type="ECO:0000256" key="4">
    <source>
        <dbReference type="RuleBase" id="RU004046"/>
    </source>
</evidence>
<dbReference type="SUPFAM" id="SSF53067">
    <property type="entry name" value="Actin-like ATPase domain"/>
    <property type="match status" value="1"/>
</dbReference>
<dbReference type="NCBIfam" id="TIGR00749">
    <property type="entry name" value="glk"/>
    <property type="match status" value="1"/>
</dbReference>
<feature type="binding site" evidence="3">
    <location>
        <begin position="18"/>
        <end position="23"/>
    </location>
    <ligand>
        <name>ATP</name>
        <dbReference type="ChEBI" id="CHEBI:30616"/>
    </ligand>
</feature>
<evidence type="ECO:0000256" key="2">
    <source>
        <dbReference type="ARBA" id="ARBA00022777"/>
    </source>
</evidence>
<evidence type="ECO:0000256" key="1">
    <source>
        <dbReference type="ARBA" id="ARBA00022679"/>
    </source>
</evidence>
<dbReference type="InterPro" id="IPR003836">
    <property type="entry name" value="Glucokinase"/>
</dbReference>
<gene>
    <name evidence="3" type="primary">glk</name>
    <name evidence="5" type="ORF">FHS77_000520</name>
</gene>